<dbReference type="KEGG" id="gtt:GUITHDRAFT_104473"/>
<evidence type="ECO:0000256" key="4">
    <source>
        <dbReference type="RuleBase" id="RU003465"/>
    </source>
</evidence>
<dbReference type="RefSeq" id="XP_005837058.1">
    <property type="nucleotide sequence ID" value="XM_005837001.1"/>
</dbReference>
<dbReference type="PANTHER" id="PTHR13832">
    <property type="entry name" value="PROTEIN PHOSPHATASE 2C"/>
    <property type="match status" value="1"/>
</dbReference>
<keyword evidence="3 4" id="KW-0904">Protein phosphatase</keyword>
<dbReference type="GO" id="GO:0004722">
    <property type="term" value="F:protein serine/threonine phosphatase activity"/>
    <property type="evidence" value="ECO:0007669"/>
    <property type="project" value="InterPro"/>
</dbReference>
<dbReference type="InterPro" id="IPR001932">
    <property type="entry name" value="PPM-type_phosphatase-like_dom"/>
</dbReference>
<feature type="region of interest" description="Disordered" evidence="5">
    <location>
        <begin position="1"/>
        <end position="63"/>
    </location>
</feature>
<organism evidence="7">
    <name type="scientific">Guillardia theta (strain CCMP2712)</name>
    <name type="common">Cryptophyte</name>
    <dbReference type="NCBI Taxonomy" id="905079"/>
    <lineage>
        <taxon>Eukaryota</taxon>
        <taxon>Cryptophyceae</taxon>
        <taxon>Pyrenomonadales</taxon>
        <taxon>Geminigeraceae</taxon>
        <taxon>Guillardia</taxon>
    </lineage>
</organism>
<proteinExistence type="inferred from homology"/>
<dbReference type="Pfam" id="PF09282">
    <property type="entry name" value="Mago-bind"/>
    <property type="match status" value="1"/>
</dbReference>
<evidence type="ECO:0000256" key="1">
    <source>
        <dbReference type="ARBA" id="ARBA00022723"/>
    </source>
</evidence>
<dbReference type="InterPro" id="IPR015362">
    <property type="entry name" value="WIBG_mago-bd"/>
</dbReference>
<dbReference type="InterPro" id="IPR036348">
    <property type="entry name" value="WIBG_N_sf"/>
</dbReference>
<dbReference type="HOGENOM" id="CLU_668089_0_0_1"/>
<dbReference type="OMA" id="IASKHEC"/>
<keyword evidence="1" id="KW-0479">Metal-binding</keyword>
<reference evidence="8" key="3">
    <citation type="submission" date="2016-03" db="UniProtKB">
        <authorList>
            <consortium name="EnsemblProtists"/>
        </authorList>
    </citation>
    <scope>IDENTIFICATION</scope>
</reference>
<feature type="domain" description="PPM-type phosphatase" evidence="6">
    <location>
        <begin position="91"/>
        <end position="410"/>
    </location>
</feature>
<dbReference type="PANTHER" id="PTHR13832:SF827">
    <property type="entry name" value="PROTEIN PHOSPHATASE 1L"/>
    <property type="match status" value="1"/>
</dbReference>
<gene>
    <name evidence="7" type="ORF">GUITHDRAFT_104473</name>
</gene>
<dbReference type="InterPro" id="IPR015655">
    <property type="entry name" value="PP2C"/>
</dbReference>
<dbReference type="GeneID" id="17306646"/>
<dbReference type="OrthoDB" id="420076at2759"/>
<dbReference type="SMART" id="SM01273">
    <property type="entry name" value="Mago-bind"/>
    <property type="match status" value="1"/>
</dbReference>
<dbReference type="Proteomes" id="UP000011087">
    <property type="component" value="Unassembled WGS sequence"/>
</dbReference>
<dbReference type="PROSITE" id="PS51746">
    <property type="entry name" value="PPM_2"/>
    <property type="match status" value="1"/>
</dbReference>
<keyword evidence="2 4" id="KW-0378">Hydrolase</keyword>
<dbReference type="GO" id="GO:0046872">
    <property type="term" value="F:metal ion binding"/>
    <property type="evidence" value="ECO:0007669"/>
    <property type="project" value="UniProtKB-KW"/>
</dbReference>
<dbReference type="SUPFAM" id="SSF81606">
    <property type="entry name" value="PP2C-like"/>
    <property type="match status" value="1"/>
</dbReference>
<dbReference type="SUPFAM" id="SSF101931">
    <property type="entry name" value="Pym (Within the bgcn gene intron protein, WIBG), N-terminal domain"/>
    <property type="match status" value="1"/>
</dbReference>
<protein>
    <recommendedName>
        <fullName evidence="6">PPM-type phosphatase domain-containing protein</fullName>
    </recommendedName>
</protein>
<dbReference type="EnsemblProtists" id="EKX50078">
    <property type="protein sequence ID" value="EKX50078"/>
    <property type="gene ID" value="GUITHDRAFT_104473"/>
</dbReference>
<reference evidence="7 9" key="1">
    <citation type="journal article" date="2012" name="Nature">
        <title>Algal genomes reveal evolutionary mosaicism and the fate of nucleomorphs.</title>
        <authorList>
            <consortium name="DOE Joint Genome Institute"/>
            <person name="Curtis B.A."/>
            <person name="Tanifuji G."/>
            <person name="Burki F."/>
            <person name="Gruber A."/>
            <person name="Irimia M."/>
            <person name="Maruyama S."/>
            <person name="Arias M.C."/>
            <person name="Ball S.G."/>
            <person name="Gile G.H."/>
            <person name="Hirakawa Y."/>
            <person name="Hopkins J.F."/>
            <person name="Kuo A."/>
            <person name="Rensing S.A."/>
            <person name="Schmutz J."/>
            <person name="Symeonidi A."/>
            <person name="Elias M."/>
            <person name="Eveleigh R.J."/>
            <person name="Herman E.K."/>
            <person name="Klute M.J."/>
            <person name="Nakayama T."/>
            <person name="Obornik M."/>
            <person name="Reyes-Prieto A."/>
            <person name="Armbrust E.V."/>
            <person name="Aves S.J."/>
            <person name="Beiko R.G."/>
            <person name="Coutinho P."/>
            <person name="Dacks J.B."/>
            <person name="Durnford D.G."/>
            <person name="Fast N.M."/>
            <person name="Green B.R."/>
            <person name="Grisdale C.J."/>
            <person name="Hempel F."/>
            <person name="Henrissat B."/>
            <person name="Hoppner M.P."/>
            <person name="Ishida K."/>
            <person name="Kim E."/>
            <person name="Koreny L."/>
            <person name="Kroth P.G."/>
            <person name="Liu Y."/>
            <person name="Malik S.B."/>
            <person name="Maier U.G."/>
            <person name="McRose D."/>
            <person name="Mock T."/>
            <person name="Neilson J.A."/>
            <person name="Onodera N.T."/>
            <person name="Poole A.M."/>
            <person name="Pritham E.J."/>
            <person name="Richards T.A."/>
            <person name="Rocap G."/>
            <person name="Roy S.W."/>
            <person name="Sarai C."/>
            <person name="Schaack S."/>
            <person name="Shirato S."/>
            <person name="Slamovits C.H."/>
            <person name="Spencer D.F."/>
            <person name="Suzuki S."/>
            <person name="Worden A.Z."/>
            <person name="Zauner S."/>
            <person name="Barry K."/>
            <person name="Bell C."/>
            <person name="Bharti A.K."/>
            <person name="Crow J.A."/>
            <person name="Grimwood J."/>
            <person name="Kramer R."/>
            <person name="Lindquist E."/>
            <person name="Lucas S."/>
            <person name="Salamov A."/>
            <person name="McFadden G.I."/>
            <person name="Lane C.E."/>
            <person name="Keeling P.J."/>
            <person name="Gray M.W."/>
            <person name="Grigoriev I.V."/>
            <person name="Archibald J.M."/>
        </authorList>
    </citation>
    <scope>NUCLEOTIDE SEQUENCE</scope>
    <source>
        <strain evidence="7 9">CCMP2712</strain>
    </source>
</reference>
<feature type="compositionally biased region" description="Basic and acidic residues" evidence="5">
    <location>
        <begin position="37"/>
        <end position="46"/>
    </location>
</feature>
<dbReference type="Pfam" id="PF00481">
    <property type="entry name" value="PP2C"/>
    <property type="match status" value="1"/>
</dbReference>
<dbReference type="STRING" id="905079.L1JPS9"/>
<dbReference type="SMART" id="SM00332">
    <property type="entry name" value="PP2Cc"/>
    <property type="match status" value="1"/>
</dbReference>
<dbReference type="Gene3D" id="3.60.40.10">
    <property type="entry name" value="PPM-type phosphatase domain"/>
    <property type="match status" value="1"/>
</dbReference>
<dbReference type="PaxDb" id="55529-EKX50078"/>
<evidence type="ECO:0000313" key="8">
    <source>
        <dbReference type="EnsemblProtists" id="EKX50078"/>
    </source>
</evidence>
<accession>L1JPS9</accession>
<evidence type="ECO:0000259" key="6">
    <source>
        <dbReference type="PROSITE" id="PS51746"/>
    </source>
</evidence>
<feature type="compositionally biased region" description="Polar residues" evidence="5">
    <location>
        <begin position="1"/>
        <end position="13"/>
    </location>
</feature>
<dbReference type="CDD" id="cd00143">
    <property type="entry name" value="PP2Cc"/>
    <property type="match status" value="1"/>
</dbReference>
<evidence type="ECO:0000256" key="5">
    <source>
        <dbReference type="SAM" id="MobiDB-lite"/>
    </source>
</evidence>
<evidence type="ECO:0000256" key="3">
    <source>
        <dbReference type="ARBA" id="ARBA00022912"/>
    </source>
</evidence>
<sequence>MSESASKQASQRADGSLRKEVRVRKGYVPPAEDIQEELLRKKPRTEEQDEVDTNETKAEDVTTTSSSSITCWDEYLHAFGSSEIRKCRECTVHACSVGSNAVNEDSYAIGEENVFAVFDGHGGPECSRWMARHVISEFDKICPRNGTKKPKEKETEKQEMKKNLKTLFARLDDTYMSNYGAQNPFCGSCGLLCHVSGGSIWSANVGDSRAVVVRRAENGVLKAIRITSDQNTSCARECEKVCKRSGDFYAIRLHKDDELAQKADPTLDCKKRVAGTLMVTRALGDGFLKDPKLCPDSMKDNMPYITSKPQVRETVRGSSDSFLIIASDGVWDILDDNDVALEVMNAYKSSGDSKKDHSQPVETNLAVAVAKAVIQEMMTRRYVMLAELSQMKATERRHYIDDVTVLVVDLKS</sequence>
<reference evidence="9" key="2">
    <citation type="submission" date="2012-11" db="EMBL/GenBank/DDBJ databases">
        <authorList>
            <person name="Kuo A."/>
            <person name="Curtis B.A."/>
            <person name="Tanifuji G."/>
            <person name="Burki F."/>
            <person name="Gruber A."/>
            <person name="Irimia M."/>
            <person name="Maruyama S."/>
            <person name="Arias M.C."/>
            <person name="Ball S.G."/>
            <person name="Gile G.H."/>
            <person name="Hirakawa Y."/>
            <person name="Hopkins J.F."/>
            <person name="Rensing S.A."/>
            <person name="Schmutz J."/>
            <person name="Symeonidi A."/>
            <person name="Elias M."/>
            <person name="Eveleigh R.J."/>
            <person name="Herman E.K."/>
            <person name="Klute M.J."/>
            <person name="Nakayama T."/>
            <person name="Obornik M."/>
            <person name="Reyes-Prieto A."/>
            <person name="Armbrust E.V."/>
            <person name="Aves S.J."/>
            <person name="Beiko R.G."/>
            <person name="Coutinho P."/>
            <person name="Dacks J.B."/>
            <person name="Durnford D.G."/>
            <person name="Fast N.M."/>
            <person name="Green B.R."/>
            <person name="Grisdale C."/>
            <person name="Hempe F."/>
            <person name="Henrissat B."/>
            <person name="Hoppner M.P."/>
            <person name="Ishida K.-I."/>
            <person name="Kim E."/>
            <person name="Koreny L."/>
            <person name="Kroth P.G."/>
            <person name="Liu Y."/>
            <person name="Malik S.-B."/>
            <person name="Maier U.G."/>
            <person name="McRose D."/>
            <person name="Mock T."/>
            <person name="Neilson J.A."/>
            <person name="Onodera N.T."/>
            <person name="Poole A.M."/>
            <person name="Pritham E.J."/>
            <person name="Richards T.A."/>
            <person name="Rocap G."/>
            <person name="Roy S.W."/>
            <person name="Sarai C."/>
            <person name="Schaack S."/>
            <person name="Shirato S."/>
            <person name="Slamovits C.H."/>
            <person name="Spencer D.F."/>
            <person name="Suzuki S."/>
            <person name="Worden A.Z."/>
            <person name="Zauner S."/>
            <person name="Barry K."/>
            <person name="Bell C."/>
            <person name="Bharti A.K."/>
            <person name="Crow J.A."/>
            <person name="Grimwood J."/>
            <person name="Kramer R."/>
            <person name="Lindquist E."/>
            <person name="Lucas S."/>
            <person name="Salamov A."/>
            <person name="McFadden G.I."/>
            <person name="Lane C.E."/>
            <person name="Keeling P.J."/>
            <person name="Gray M.W."/>
            <person name="Grigoriev I.V."/>
            <person name="Archibald J.M."/>
        </authorList>
    </citation>
    <scope>NUCLEOTIDE SEQUENCE</scope>
    <source>
        <strain evidence="9">CCMP2712</strain>
    </source>
</reference>
<dbReference type="InterPro" id="IPR000222">
    <property type="entry name" value="PP2C_BS"/>
</dbReference>
<dbReference type="EMBL" id="JH992980">
    <property type="protein sequence ID" value="EKX50078.1"/>
    <property type="molecule type" value="Genomic_DNA"/>
</dbReference>
<name>L1JPS9_GUITC</name>
<keyword evidence="9" id="KW-1185">Reference proteome</keyword>
<evidence type="ECO:0000256" key="2">
    <source>
        <dbReference type="ARBA" id="ARBA00022801"/>
    </source>
</evidence>
<dbReference type="AlphaFoldDB" id="L1JPS9"/>
<evidence type="ECO:0000313" key="9">
    <source>
        <dbReference type="Proteomes" id="UP000011087"/>
    </source>
</evidence>
<dbReference type="PROSITE" id="PS01032">
    <property type="entry name" value="PPM_1"/>
    <property type="match status" value="1"/>
</dbReference>
<comment type="similarity">
    <text evidence="4">Belongs to the PP2C family.</text>
</comment>
<dbReference type="eggNOG" id="KOG0700">
    <property type="taxonomic scope" value="Eukaryota"/>
</dbReference>
<evidence type="ECO:0000313" key="7">
    <source>
        <dbReference type="EMBL" id="EKX50078.1"/>
    </source>
</evidence>
<dbReference type="InterPro" id="IPR036457">
    <property type="entry name" value="PPM-type-like_dom_sf"/>
</dbReference>